<gene>
    <name evidence="1" type="ORF">HNR26_002351</name>
</gene>
<evidence type="ECO:0000313" key="1">
    <source>
        <dbReference type="EMBL" id="MBB5276299.1"/>
    </source>
</evidence>
<comment type="caution">
    <text evidence="1">The sequence shown here is derived from an EMBL/GenBank/DDBJ whole genome shotgun (WGS) entry which is preliminary data.</text>
</comment>
<dbReference type="AlphaFoldDB" id="A0A7W8MDJ1"/>
<sequence length="44" mass="5085">MKFFLGHLRGMTTFLLGENSPIPFIRRYVAKSYVASGYLEEKES</sequence>
<dbReference type="Proteomes" id="UP000550895">
    <property type="component" value="Unassembled WGS sequence"/>
</dbReference>
<dbReference type="EMBL" id="JACHGA010000004">
    <property type="protein sequence ID" value="MBB5276299.1"/>
    <property type="molecule type" value="Genomic_DNA"/>
</dbReference>
<dbReference type="RefSeq" id="WP_377344283.1">
    <property type="nucleotide sequence ID" value="NZ_JBHRVS010000001.1"/>
</dbReference>
<organism evidence="1 2">
    <name type="scientific">Rhizobium rosettiformans</name>
    <dbReference type="NCBI Taxonomy" id="1368430"/>
    <lineage>
        <taxon>Bacteria</taxon>
        <taxon>Pseudomonadati</taxon>
        <taxon>Pseudomonadota</taxon>
        <taxon>Alphaproteobacteria</taxon>
        <taxon>Hyphomicrobiales</taxon>
        <taxon>Rhizobiaceae</taxon>
        <taxon>Rhizobium/Agrobacterium group</taxon>
        <taxon>Rhizobium</taxon>
    </lineage>
</organism>
<evidence type="ECO:0000313" key="2">
    <source>
        <dbReference type="Proteomes" id="UP000550895"/>
    </source>
</evidence>
<accession>A0A7W8MDJ1</accession>
<reference evidence="1 2" key="1">
    <citation type="submission" date="2020-08" db="EMBL/GenBank/DDBJ databases">
        <title>Genomic Encyclopedia of Type Strains, Phase IV (KMG-IV): sequencing the most valuable type-strain genomes for metagenomic binning, comparative biology and taxonomic classification.</title>
        <authorList>
            <person name="Goeker M."/>
        </authorList>
    </citation>
    <scope>NUCLEOTIDE SEQUENCE [LARGE SCALE GENOMIC DNA]</scope>
    <source>
        <strain evidence="1 2">DSM 26376</strain>
    </source>
</reference>
<keyword evidence="2" id="KW-1185">Reference proteome</keyword>
<protein>
    <submittedName>
        <fullName evidence="1">Uncharacterized protein</fullName>
    </submittedName>
</protein>
<name>A0A7W8MDJ1_9HYPH</name>
<proteinExistence type="predicted"/>